<dbReference type="OrthoDB" id="334412at2"/>
<sequence length="319" mass="37156">MESCTFGVNLDLPCPIDCKNTLAKKTRKEKENFECIAEKKFDLFLQERVTFGVGVSAFLQAHPSVLEEFFHKSAENKELITYFLYINDPASVKDIIENFSPRTLAALFKSDFTSFKNIMASSPRDKRYKSIFKVKSYRYWTYINSQKICDTIVYFIREAKEAELAAQFLIILPSNIVSNLRDFTGFTPEEEIILYRALGDEIYELPIQTPQIYDHMISLFADDIEIFMILSTMEELIKRQKQILELTEKLLIYTEKNRIDLSIQFIYSELNGLEIGTASEILNQMQEKQMITTSQRELILSFLKNGSLDILKRLRNDLL</sequence>
<comment type="caution">
    <text evidence="1">The sequence shown here is derived from an EMBL/GenBank/DDBJ whole genome shotgun (WGS) entry which is preliminary data.</text>
</comment>
<dbReference type="RefSeq" id="WP_135623229.1">
    <property type="nucleotide sequence ID" value="NZ_RQGD01000022.1"/>
</dbReference>
<accession>A0A4R9K561</accession>
<evidence type="ECO:0000313" key="1">
    <source>
        <dbReference type="EMBL" id="TGL60304.1"/>
    </source>
</evidence>
<keyword evidence="2" id="KW-1185">Reference proteome</keyword>
<dbReference type="EMBL" id="RQGD01000022">
    <property type="protein sequence ID" value="TGL60304.1"/>
    <property type="molecule type" value="Genomic_DNA"/>
</dbReference>
<proteinExistence type="predicted"/>
<dbReference type="AlphaFoldDB" id="A0A4R9K561"/>
<organism evidence="1 2">
    <name type="scientific">Leptospira ognonensis</name>
    <dbReference type="NCBI Taxonomy" id="2484945"/>
    <lineage>
        <taxon>Bacteria</taxon>
        <taxon>Pseudomonadati</taxon>
        <taxon>Spirochaetota</taxon>
        <taxon>Spirochaetia</taxon>
        <taxon>Leptospirales</taxon>
        <taxon>Leptospiraceae</taxon>
        <taxon>Leptospira</taxon>
    </lineage>
</organism>
<reference evidence="1" key="1">
    <citation type="journal article" date="2019" name="PLoS Negl. Trop. Dis.">
        <title>Revisiting the worldwide diversity of Leptospira species in the environment.</title>
        <authorList>
            <person name="Vincent A.T."/>
            <person name="Schiettekatte O."/>
            <person name="Bourhy P."/>
            <person name="Veyrier F.J."/>
            <person name="Picardeau M."/>
        </authorList>
    </citation>
    <scope>NUCLEOTIDE SEQUENCE [LARGE SCALE GENOMIC DNA]</scope>
    <source>
        <strain evidence="1">201702476</strain>
    </source>
</reference>
<name>A0A4R9K561_9LEPT</name>
<protein>
    <submittedName>
        <fullName evidence="1">Uncharacterized protein</fullName>
    </submittedName>
</protein>
<dbReference type="Proteomes" id="UP000297693">
    <property type="component" value="Unassembled WGS sequence"/>
</dbReference>
<evidence type="ECO:0000313" key="2">
    <source>
        <dbReference type="Proteomes" id="UP000297693"/>
    </source>
</evidence>
<gene>
    <name evidence="1" type="ORF">EHQ58_07355</name>
</gene>